<dbReference type="AlphaFoldDB" id="A0A6A4X9E3"/>
<dbReference type="Proteomes" id="UP000440578">
    <property type="component" value="Unassembled WGS sequence"/>
</dbReference>
<comment type="caution">
    <text evidence="2">The sequence shown here is derived from an EMBL/GenBank/DDBJ whole genome shotgun (WGS) entry which is preliminary data.</text>
</comment>
<evidence type="ECO:0000313" key="3">
    <source>
        <dbReference type="Proteomes" id="UP000440578"/>
    </source>
</evidence>
<organism evidence="2 3">
    <name type="scientific">Amphibalanus amphitrite</name>
    <name type="common">Striped barnacle</name>
    <name type="synonym">Balanus amphitrite</name>
    <dbReference type="NCBI Taxonomy" id="1232801"/>
    <lineage>
        <taxon>Eukaryota</taxon>
        <taxon>Metazoa</taxon>
        <taxon>Ecdysozoa</taxon>
        <taxon>Arthropoda</taxon>
        <taxon>Crustacea</taxon>
        <taxon>Multicrustacea</taxon>
        <taxon>Cirripedia</taxon>
        <taxon>Thoracica</taxon>
        <taxon>Thoracicalcarea</taxon>
        <taxon>Balanomorpha</taxon>
        <taxon>Balanoidea</taxon>
        <taxon>Balanidae</taxon>
        <taxon>Amphibalaninae</taxon>
        <taxon>Amphibalanus</taxon>
    </lineage>
</organism>
<gene>
    <name evidence="2" type="ORF">FJT64_016644</name>
</gene>
<accession>A0A6A4X9E3</accession>
<dbReference type="EMBL" id="VIIS01000152">
    <property type="protein sequence ID" value="KAF0312604.1"/>
    <property type="molecule type" value="Genomic_DNA"/>
</dbReference>
<reference evidence="2 3" key="1">
    <citation type="submission" date="2019-07" db="EMBL/GenBank/DDBJ databases">
        <title>Draft genome assembly of a fouling barnacle, Amphibalanus amphitrite (Darwin, 1854): The first reference genome for Thecostraca.</title>
        <authorList>
            <person name="Kim W."/>
        </authorList>
    </citation>
    <scope>NUCLEOTIDE SEQUENCE [LARGE SCALE GENOMIC DNA]</scope>
    <source>
        <strain evidence="2">SNU_AA5</strain>
        <tissue evidence="2">Soma without cirri and trophi</tissue>
    </source>
</reference>
<dbReference type="OrthoDB" id="6750768at2759"/>
<feature type="region of interest" description="Disordered" evidence="1">
    <location>
        <begin position="36"/>
        <end position="73"/>
    </location>
</feature>
<evidence type="ECO:0000313" key="2">
    <source>
        <dbReference type="EMBL" id="KAF0312604.1"/>
    </source>
</evidence>
<feature type="compositionally biased region" description="Polar residues" evidence="1">
    <location>
        <begin position="64"/>
        <end position="73"/>
    </location>
</feature>
<evidence type="ECO:0000256" key="1">
    <source>
        <dbReference type="SAM" id="MobiDB-lite"/>
    </source>
</evidence>
<proteinExistence type="predicted"/>
<sequence length="73" mass="7561">MDIRQQVRNLVWGLPLGDPTVASHLGTSGTYRAFGTGPQSMADAMSASGRTTTPPPNGPGQWANLPSNNGPAQ</sequence>
<keyword evidence="3" id="KW-1185">Reference proteome</keyword>
<name>A0A6A4X9E3_AMPAM</name>
<protein>
    <submittedName>
        <fullName evidence="2">Uncharacterized protein</fullName>
    </submittedName>
</protein>